<protein>
    <recommendedName>
        <fullName evidence="3">Lipoprotein</fullName>
    </recommendedName>
</protein>
<reference evidence="1 2" key="2">
    <citation type="journal article" date="2021" name="Int. J. Syst. Evol. Microbiol.">
        <title>Isolation and Polyphasic Characterization of Desulfuromonas versatilis sp. Nov., an Electrogenic Bacteria Capable of Versatile Metabolism Isolated from a Graphene Oxide-Reducing Enrichment Culture.</title>
        <authorList>
            <person name="Xie L."/>
            <person name="Yoshida N."/>
            <person name="Ishii S."/>
            <person name="Meng L."/>
        </authorList>
    </citation>
    <scope>NUCLEOTIDE SEQUENCE [LARGE SCALE GENOMIC DNA]</scope>
    <source>
        <strain evidence="1 2">NIT-T3</strain>
    </source>
</reference>
<organism evidence="1 2">
    <name type="scientific">Desulfuromonas versatilis</name>
    <dbReference type="NCBI Taxonomy" id="2802975"/>
    <lineage>
        <taxon>Bacteria</taxon>
        <taxon>Pseudomonadati</taxon>
        <taxon>Thermodesulfobacteriota</taxon>
        <taxon>Desulfuromonadia</taxon>
        <taxon>Desulfuromonadales</taxon>
        <taxon>Desulfuromonadaceae</taxon>
        <taxon>Desulfuromonas</taxon>
    </lineage>
</organism>
<evidence type="ECO:0000313" key="1">
    <source>
        <dbReference type="EMBL" id="BCR06511.1"/>
    </source>
</evidence>
<dbReference type="EMBL" id="AP024355">
    <property type="protein sequence ID" value="BCR06511.1"/>
    <property type="molecule type" value="Genomic_DNA"/>
</dbReference>
<dbReference type="RefSeq" id="WP_221249887.1">
    <property type="nucleotide sequence ID" value="NZ_AP024355.1"/>
</dbReference>
<proteinExistence type="predicted"/>
<evidence type="ECO:0008006" key="3">
    <source>
        <dbReference type="Google" id="ProtNLM"/>
    </source>
</evidence>
<dbReference type="PROSITE" id="PS51257">
    <property type="entry name" value="PROKAR_LIPOPROTEIN"/>
    <property type="match status" value="1"/>
</dbReference>
<evidence type="ECO:0000313" key="2">
    <source>
        <dbReference type="Proteomes" id="UP001319827"/>
    </source>
</evidence>
<name>A0ABM8I0J2_9BACT</name>
<sequence>MRRLFALLLTLLLALLLAGCGNGFYKIPKEEYRQRVQTLGVLPLMYDNGSTISRGDREDVVTLLRRHNAGKEIRLVNMLREEKAYFDIRSVAGDPEQFFSSLVTGATMRGQGDQAYRSYRFDPQAVRQIADRNLVDGILVVILNGVTRTETRRDRALLSYLEAPYNSILVTAAVVAPTGEIVWEYPGREAFLPLQYPDFDEAYYNKSDAVKIKEITLPGLDRALTESGKGIFNRSSFPNLYQTLFDKLVGELKPGMLNMLKGKQPS</sequence>
<gene>
    <name evidence="1" type="ORF">DESUT3_35800</name>
</gene>
<accession>A0ABM8I0J2</accession>
<dbReference type="Proteomes" id="UP001319827">
    <property type="component" value="Chromosome"/>
</dbReference>
<keyword evidence="2" id="KW-1185">Reference proteome</keyword>
<reference evidence="1 2" key="1">
    <citation type="journal article" date="2016" name="C (Basel)">
        <title>Selective Growth of and Electricity Production by Marine Exoelectrogenic Bacteria in Self-Aggregated Hydrogel of Microbially Reduced Graphene Oxide.</title>
        <authorList>
            <person name="Yoshida N."/>
            <person name="Goto Y."/>
            <person name="Miyata Y."/>
        </authorList>
    </citation>
    <scope>NUCLEOTIDE SEQUENCE [LARGE SCALE GENOMIC DNA]</scope>
    <source>
        <strain evidence="1 2">NIT-T3</strain>
    </source>
</reference>